<evidence type="ECO:0000259" key="3">
    <source>
        <dbReference type="SMART" id="SM00198"/>
    </source>
</evidence>
<evidence type="ECO:0000313" key="5">
    <source>
        <dbReference type="Proteomes" id="UP000541444"/>
    </source>
</evidence>
<evidence type="ECO:0000256" key="1">
    <source>
        <dbReference type="ARBA" id="ARBA00003143"/>
    </source>
</evidence>
<comment type="caution">
    <text evidence="4">The sequence shown here is derived from an EMBL/GenBank/DDBJ whole genome shotgun (WGS) entry which is preliminary data.</text>
</comment>
<evidence type="ECO:0000313" key="4">
    <source>
        <dbReference type="EMBL" id="KAF6173045.1"/>
    </source>
</evidence>
<dbReference type="InterPro" id="IPR014044">
    <property type="entry name" value="CAP_dom"/>
</dbReference>
<proteinExistence type="predicted"/>
<dbReference type="InterPro" id="IPR035940">
    <property type="entry name" value="CAP_sf"/>
</dbReference>
<dbReference type="Proteomes" id="UP000541444">
    <property type="component" value="Unassembled WGS sequence"/>
</dbReference>
<keyword evidence="2" id="KW-0568">Pathogenesis-related protein</keyword>
<dbReference type="FunFam" id="3.40.33.10:FF:000004">
    <property type="entry name" value="CAP, cysteine-rich secretory protein, antigen 5"/>
    <property type="match status" value="1"/>
</dbReference>
<dbReference type="AlphaFoldDB" id="A0A7J7P0T1"/>
<name>A0A7J7P0T1_9MAGN</name>
<reference evidence="4 5" key="1">
    <citation type="journal article" date="2020" name="IScience">
        <title>Genome Sequencing of the Endangered Kingdonia uniflora (Circaeasteraceae, Ranunculales) Reveals Potential Mechanisms of Evolutionary Specialization.</title>
        <authorList>
            <person name="Sun Y."/>
            <person name="Deng T."/>
            <person name="Zhang A."/>
            <person name="Moore M.J."/>
            <person name="Landis J.B."/>
            <person name="Lin N."/>
            <person name="Zhang H."/>
            <person name="Zhang X."/>
            <person name="Huang J."/>
            <person name="Zhang X."/>
            <person name="Sun H."/>
            <person name="Wang H."/>
        </authorList>
    </citation>
    <scope>NUCLEOTIDE SEQUENCE [LARGE SCALE GENOMIC DNA]</scope>
    <source>
        <strain evidence="4">TB1705</strain>
        <tissue evidence="4">Leaf</tissue>
    </source>
</reference>
<dbReference type="Gene3D" id="3.40.33.10">
    <property type="entry name" value="CAP"/>
    <property type="match status" value="1"/>
</dbReference>
<dbReference type="SUPFAM" id="SSF55797">
    <property type="entry name" value="PR-1-like"/>
    <property type="match status" value="1"/>
</dbReference>
<organism evidence="4 5">
    <name type="scientific">Kingdonia uniflora</name>
    <dbReference type="NCBI Taxonomy" id="39325"/>
    <lineage>
        <taxon>Eukaryota</taxon>
        <taxon>Viridiplantae</taxon>
        <taxon>Streptophyta</taxon>
        <taxon>Embryophyta</taxon>
        <taxon>Tracheophyta</taxon>
        <taxon>Spermatophyta</taxon>
        <taxon>Magnoliopsida</taxon>
        <taxon>Ranunculales</taxon>
        <taxon>Circaeasteraceae</taxon>
        <taxon>Kingdonia</taxon>
    </lineage>
</organism>
<evidence type="ECO:0000256" key="2">
    <source>
        <dbReference type="ARBA" id="ARBA00023265"/>
    </source>
</evidence>
<feature type="domain" description="SCP" evidence="3">
    <location>
        <begin position="33"/>
        <end position="166"/>
    </location>
</feature>
<dbReference type="SMART" id="SM00198">
    <property type="entry name" value="SCP"/>
    <property type="match status" value="1"/>
</dbReference>
<keyword evidence="2" id="KW-0611">Plant defense</keyword>
<dbReference type="CDD" id="cd05381">
    <property type="entry name" value="CAP_PR-1"/>
    <property type="match status" value="1"/>
</dbReference>
<dbReference type="InterPro" id="IPR018244">
    <property type="entry name" value="Allrgn_V5/Tpx1_CS"/>
</dbReference>
<dbReference type="PROSITE" id="PS01010">
    <property type="entry name" value="CRISP_2"/>
    <property type="match status" value="1"/>
</dbReference>
<keyword evidence="5" id="KW-1185">Reference proteome</keyword>
<dbReference type="PROSITE" id="PS01009">
    <property type="entry name" value="CRISP_1"/>
    <property type="match status" value="1"/>
</dbReference>
<dbReference type="PANTHER" id="PTHR10334">
    <property type="entry name" value="CYSTEINE-RICH SECRETORY PROTEIN-RELATED"/>
    <property type="match status" value="1"/>
</dbReference>
<dbReference type="PRINTS" id="PR00837">
    <property type="entry name" value="V5TPXLIKE"/>
</dbReference>
<dbReference type="InterPro" id="IPR001283">
    <property type="entry name" value="CRISP-related"/>
</dbReference>
<accession>A0A7J7P0T1</accession>
<gene>
    <name evidence="4" type="ORF">GIB67_006421</name>
</gene>
<dbReference type="Pfam" id="PF00188">
    <property type="entry name" value="CAP"/>
    <property type="match status" value="1"/>
</dbReference>
<dbReference type="GO" id="GO:0005576">
    <property type="term" value="C:extracellular region"/>
    <property type="evidence" value="ECO:0007669"/>
    <property type="project" value="InterPro"/>
</dbReference>
<dbReference type="OrthoDB" id="674273at2759"/>
<sequence length="183" mass="20956">MFLTDAFDTPALRVVEGHSIDSYKNWSGHNIERTNWEFLHEHNKVRRKNGEPLLTWDRTLARYARRWAAKRVANCDMVHSNGPYGENVYWGSDYTRHSAADAVRAWAGETRHFNAHSNSCAPNQLCGHYTQIVWASSKRIGCARVKCNNGGVYIMCSYDPRGNIIDVNPFDVTMQFPFTPLFG</sequence>
<dbReference type="PRINTS" id="PR00838">
    <property type="entry name" value="V5ALLERGEN"/>
</dbReference>
<protein>
    <recommendedName>
        <fullName evidence="3">SCP domain-containing protein</fullName>
    </recommendedName>
</protein>
<dbReference type="InterPro" id="IPR002413">
    <property type="entry name" value="V5_allergen-like"/>
</dbReference>
<dbReference type="EMBL" id="JACGCM010000375">
    <property type="protein sequence ID" value="KAF6173045.1"/>
    <property type="molecule type" value="Genomic_DNA"/>
</dbReference>
<comment type="function">
    <text evidence="1">Probably involved in the defense reaction of plants against pathogens.</text>
</comment>